<dbReference type="SUPFAM" id="SSF53850">
    <property type="entry name" value="Periplasmic binding protein-like II"/>
    <property type="match status" value="1"/>
</dbReference>
<proteinExistence type="inferred from homology"/>
<evidence type="ECO:0000313" key="4">
    <source>
        <dbReference type="EMBL" id="MBT0774080.1"/>
    </source>
</evidence>
<dbReference type="PANTHER" id="PTHR30061">
    <property type="entry name" value="MALTOSE-BINDING PERIPLASMIC PROTEIN"/>
    <property type="match status" value="1"/>
</dbReference>
<sequence length="451" mass="47380">MRGDFTRRNFLAMGGGLSLAGLLSACGSPVVTSLTGGQPATADVIFWHLFGGGDGENMGTMVDTVQKATGHSVESTLLSWGNPYYTKLALAASSQRPPDVAISHLSRLSTLAQAGLLTPYEETGLAELGVTQDKFSAPAWQKATIDGSTYAIPLDTHPFVLYYNVDLAGKAGLLNDAGDGLTDISGEERFLEALTEMKKVTGKYGVTMANTADPSTAWRWFMTVYGGLVKDQGIVSDSGTKVTVDDEAMQETFAFLQKITVGQKLAPPNATGAVATQQFSGGEAGFLFDGVWQITVYSGVKMPDGSTLNLNMVPFPALLGDEACAYADSHSLVIPRASGRSAERAGYAAQFIQGLLGQSALWAQGGHIPAWLPTVESAAFKELSPQKNYVDAAANAVYDPDGWYTGAGSDFQNTVGAIIISALAGQMTPKSATSQMKSALKKLADTNAPVS</sequence>
<dbReference type="InterPro" id="IPR006059">
    <property type="entry name" value="SBP"/>
</dbReference>
<dbReference type="Gene3D" id="3.40.190.10">
    <property type="entry name" value="Periplasmic binding protein-like II"/>
    <property type="match status" value="1"/>
</dbReference>
<reference evidence="4 5" key="1">
    <citation type="submission" date="2021-05" db="EMBL/GenBank/DDBJ databases">
        <title>Kineosporia and Streptomyces sp. nov. two new marine actinobacteria isolated from Coral.</title>
        <authorList>
            <person name="Buangrab K."/>
            <person name="Sutthacheep M."/>
            <person name="Yeemin T."/>
            <person name="Harunari E."/>
            <person name="Igarashi Y."/>
            <person name="Kanchanasin P."/>
            <person name="Tanasupawat S."/>
            <person name="Phongsopitanun W."/>
        </authorList>
    </citation>
    <scope>NUCLEOTIDE SEQUENCE [LARGE SCALE GENOMIC DNA]</scope>
    <source>
        <strain evidence="4 5">J2-2</strain>
    </source>
</reference>
<dbReference type="PANTHER" id="PTHR30061:SF50">
    <property type="entry name" value="MALTOSE_MALTODEXTRIN-BINDING PERIPLASMIC PROTEIN"/>
    <property type="match status" value="1"/>
</dbReference>
<evidence type="ECO:0000313" key="5">
    <source>
        <dbReference type="Proteomes" id="UP001197247"/>
    </source>
</evidence>
<keyword evidence="3" id="KW-0732">Signal</keyword>
<dbReference type="Proteomes" id="UP001197247">
    <property type="component" value="Unassembled WGS sequence"/>
</dbReference>
<evidence type="ECO:0000256" key="1">
    <source>
        <dbReference type="ARBA" id="ARBA00008520"/>
    </source>
</evidence>
<protein>
    <submittedName>
        <fullName evidence="4">Extracellular solute-binding protein</fullName>
    </submittedName>
</protein>
<dbReference type="Pfam" id="PF01547">
    <property type="entry name" value="SBP_bac_1"/>
    <property type="match status" value="1"/>
</dbReference>
<name>A0ABS5TTJ1_9ACTN</name>
<organism evidence="4 5">
    <name type="scientific">Kineosporia corallincola</name>
    <dbReference type="NCBI Taxonomy" id="2835133"/>
    <lineage>
        <taxon>Bacteria</taxon>
        <taxon>Bacillati</taxon>
        <taxon>Actinomycetota</taxon>
        <taxon>Actinomycetes</taxon>
        <taxon>Kineosporiales</taxon>
        <taxon>Kineosporiaceae</taxon>
        <taxon>Kineosporia</taxon>
    </lineage>
</organism>
<comment type="caution">
    <text evidence="4">The sequence shown here is derived from an EMBL/GenBank/DDBJ whole genome shotgun (WGS) entry which is preliminary data.</text>
</comment>
<evidence type="ECO:0000256" key="2">
    <source>
        <dbReference type="ARBA" id="ARBA00022448"/>
    </source>
</evidence>
<dbReference type="InterPro" id="IPR006311">
    <property type="entry name" value="TAT_signal"/>
</dbReference>
<dbReference type="EMBL" id="JAHBAY010000023">
    <property type="protein sequence ID" value="MBT0774080.1"/>
    <property type="molecule type" value="Genomic_DNA"/>
</dbReference>
<dbReference type="RefSeq" id="WP_214160618.1">
    <property type="nucleotide sequence ID" value="NZ_JAHBAY010000023.1"/>
</dbReference>
<dbReference type="PROSITE" id="PS51318">
    <property type="entry name" value="TAT"/>
    <property type="match status" value="1"/>
</dbReference>
<evidence type="ECO:0000256" key="3">
    <source>
        <dbReference type="ARBA" id="ARBA00022729"/>
    </source>
</evidence>
<dbReference type="PROSITE" id="PS51257">
    <property type="entry name" value="PROKAR_LIPOPROTEIN"/>
    <property type="match status" value="1"/>
</dbReference>
<comment type="similarity">
    <text evidence="1">Belongs to the bacterial solute-binding protein 1 family.</text>
</comment>
<gene>
    <name evidence="4" type="ORF">KIH74_34360</name>
</gene>
<accession>A0ABS5TTJ1</accession>
<keyword evidence="2" id="KW-0813">Transport</keyword>
<keyword evidence="5" id="KW-1185">Reference proteome</keyword>